<evidence type="ECO:0000313" key="8">
    <source>
        <dbReference type="EMBL" id="CAD1578420.1"/>
    </source>
</evidence>
<keyword evidence="5" id="KW-0238">DNA-binding</keyword>
<keyword evidence="2" id="KW-0479">Metal-binding</keyword>
<protein>
    <recommendedName>
        <fullName evidence="7">Replication factor A C-terminal domain-containing protein</fullName>
    </recommendedName>
</protein>
<dbReference type="AlphaFoldDB" id="A0A6V7LU53"/>
<reference evidence="8" key="1">
    <citation type="submission" date="2020-07" db="EMBL/GenBank/DDBJ databases">
        <authorList>
            <person name="Ferguson B K."/>
        </authorList>
    </citation>
    <scope>NUCLEOTIDE SEQUENCE</scope>
    <source>
        <strain evidence="8">L06</strain>
    </source>
</reference>
<dbReference type="InterPro" id="IPR012340">
    <property type="entry name" value="NA-bd_OB-fold"/>
</dbReference>
<feature type="region of interest" description="Disordered" evidence="6">
    <location>
        <begin position="1"/>
        <end position="39"/>
    </location>
</feature>
<dbReference type="Gene3D" id="2.40.50.140">
    <property type="entry name" value="Nucleic acid-binding proteins"/>
    <property type="match status" value="1"/>
</dbReference>
<evidence type="ECO:0000259" key="7">
    <source>
        <dbReference type="Pfam" id="PF08646"/>
    </source>
</evidence>
<proteinExistence type="inferred from homology"/>
<comment type="similarity">
    <text evidence="1">Belongs to the replication factor A protein 1 family.</text>
</comment>
<gene>
    <name evidence="8" type="ORF">BBRV_LOCUS112715</name>
</gene>
<evidence type="ECO:0000256" key="4">
    <source>
        <dbReference type="ARBA" id="ARBA00022833"/>
    </source>
</evidence>
<accession>A0A6V7LU53</accession>
<dbReference type="GO" id="GO:0008270">
    <property type="term" value="F:zinc ion binding"/>
    <property type="evidence" value="ECO:0007669"/>
    <property type="project" value="UniProtKB-KW"/>
</dbReference>
<dbReference type="InterPro" id="IPR013955">
    <property type="entry name" value="Rep_factor-A_C"/>
</dbReference>
<evidence type="ECO:0000256" key="5">
    <source>
        <dbReference type="ARBA" id="ARBA00023125"/>
    </source>
</evidence>
<name>A0A6V7LU53_9HYME</name>
<evidence type="ECO:0000256" key="3">
    <source>
        <dbReference type="ARBA" id="ARBA00022771"/>
    </source>
</evidence>
<dbReference type="Pfam" id="PF08646">
    <property type="entry name" value="Rep_fac-A_C"/>
    <property type="match status" value="1"/>
</dbReference>
<evidence type="ECO:0000256" key="6">
    <source>
        <dbReference type="SAM" id="MobiDB-lite"/>
    </source>
</evidence>
<dbReference type="InterPro" id="IPR047192">
    <property type="entry name" value="Euk_RPA1_DBD_C"/>
</dbReference>
<keyword evidence="4" id="KW-0862">Zinc</keyword>
<organism evidence="8">
    <name type="scientific">Bracon brevicornis</name>
    <dbReference type="NCBI Taxonomy" id="1563983"/>
    <lineage>
        <taxon>Eukaryota</taxon>
        <taxon>Metazoa</taxon>
        <taxon>Ecdysozoa</taxon>
        <taxon>Arthropoda</taxon>
        <taxon>Hexapoda</taxon>
        <taxon>Insecta</taxon>
        <taxon>Pterygota</taxon>
        <taxon>Neoptera</taxon>
        <taxon>Endopterygota</taxon>
        <taxon>Hymenoptera</taxon>
        <taxon>Apocrita</taxon>
        <taxon>Ichneumonoidea</taxon>
        <taxon>Braconidae</taxon>
        <taxon>Braconinae</taxon>
        <taxon>Bracon</taxon>
    </lineage>
</organism>
<feature type="compositionally biased region" description="Polar residues" evidence="6">
    <location>
        <begin position="15"/>
        <end position="33"/>
    </location>
</feature>
<evidence type="ECO:0000256" key="1">
    <source>
        <dbReference type="ARBA" id="ARBA00005690"/>
    </source>
</evidence>
<dbReference type="CDD" id="cd04476">
    <property type="entry name" value="RPA1_DBD_C"/>
    <property type="match status" value="1"/>
</dbReference>
<dbReference type="SUPFAM" id="SSF50249">
    <property type="entry name" value="Nucleic acid-binding proteins"/>
    <property type="match status" value="1"/>
</dbReference>
<dbReference type="FunFam" id="2.40.50.140:FF:000090">
    <property type="entry name" value="Replication protein A subunit"/>
    <property type="match status" value="1"/>
</dbReference>
<feature type="domain" description="Replication factor A C-terminal" evidence="7">
    <location>
        <begin position="63"/>
        <end position="204"/>
    </location>
</feature>
<dbReference type="GO" id="GO:0003677">
    <property type="term" value="F:DNA binding"/>
    <property type="evidence" value="ECO:0007669"/>
    <property type="project" value="UniProtKB-KW"/>
</dbReference>
<keyword evidence="3" id="KW-0863">Zinc-finger</keyword>
<dbReference type="EMBL" id="CADCXW020000344">
    <property type="protein sequence ID" value="CAD1578420.1"/>
    <property type="molecule type" value="Genomic_DNA"/>
</dbReference>
<evidence type="ECO:0000256" key="2">
    <source>
        <dbReference type="ARBA" id="ARBA00022723"/>
    </source>
</evidence>
<sequence length="212" mass="23522">MDPDTPGAHRLRGWWQTTGKEAQTSSISATSGGAMTGPSATLEKIREEGTAAGLPGAPTVHLCTATIALFRSENALYKACPTETCNKKVIDQGENFRCEKCNLDFPNYKYRLLGQVNIVDHTSQCWATAFSGEAEVIIGMTAQELGELMQQSEGDYAAAFAGVPFQEFTFKLKTQMENYNDSLRLRSTIQRVTQVNYRTYNKELLDMILEDK</sequence>